<evidence type="ECO:0000313" key="2">
    <source>
        <dbReference type="EMBL" id="CAD7418236.1"/>
    </source>
</evidence>
<sequence length="148" mass="17169">MQYCARRLLDPASLLSSALVNRKWLRVCRGDAVLRTRIRQQLRRVRRNRVEHAGSRVTVTRDLQQQSSNRLFAHRNHNGKVVSGGEQAGSPMRPQFWPSREVSVAYKMTSRPRTQSLRFRQVPTAVPLRPRANSAPESTLEYRRPIRL</sequence>
<name>A0A7R9DP20_TIMPO</name>
<gene>
    <name evidence="2" type="ORF">TPSB3V08_LOCUS12277</name>
</gene>
<dbReference type="InterPro" id="IPR036047">
    <property type="entry name" value="F-box-like_dom_sf"/>
</dbReference>
<accession>A0A7R9DP20</accession>
<protein>
    <recommendedName>
        <fullName evidence="3">F-box domain-containing protein</fullName>
    </recommendedName>
</protein>
<dbReference type="AlphaFoldDB" id="A0A7R9DP20"/>
<reference evidence="2" key="1">
    <citation type="submission" date="2020-11" db="EMBL/GenBank/DDBJ databases">
        <authorList>
            <person name="Tran Van P."/>
        </authorList>
    </citation>
    <scope>NUCLEOTIDE SEQUENCE</scope>
</reference>
<proteinExistence type="predicted"/>
<feature type="region of interest" description="Disordered" evidence="1">
    <location>
        <begin position="66"/>
        <end position="94"/>
    </location>
</feature>
<dbReference type="SUPFAM" id="SSF81383">
    <property type="entry name" value="F-box domain"/>
    <property type="match status" value="1"/>
</dbReference>
<organism evidence="2">
    <name type="scientific">Timema poppense</name>
    <name type="common">Walking stick</name>
    <dbReference type="NCBI Taxonomy" id="170557"/>
    <lineage>
        <taxon>Eukaryota</taxon>
        <taxon>Metazoa</taxon>
        <taxon>Ecdysozoa</taxon>
        <taxon>Arthropoda</taxon>
        <taxon>Hexapoda</taxon>
        <taxon>Insecta</taxon>
        <taxon>Pterygota</taxon>
        <taxon>Neoptera</taxon>
        <taxon>Polyneoptera</taxon>
        <taxon>Phasmatodea</taxon>
        <taxon>Timematodea</taxon>
        <taxon>Timematoidea</taxon>
        <taxon>Timematidae</taxon>
        <taxon>Timema</taxon>
    </lineage>
</organism>
<feature type="region of interest" description="Disordered" evidence="1">
    <location>
        <begin position="129"/>
        <end position="148"/>
    </location>
</feature>
<dbReference type="EMBL" id="OD016265">
    <property type="protein sequence ID" value="CAD7418236.1"/>
    <property type="molecule type" value="Genomic_DNA"/>
</dbReference>
<evidence type="ECO:0000256" key="1">
    <source>
        <dbReference type="SAM" id="MobiDB-lite"/>
    </source>
</evidence>
<evidence type="ECO:0008006" key="3">
    <source>
        <dbReference type="Google" id="ProtNLM"/>
    </source>
</evidence>